<accession>A0A3D8YIY5</accession>
<reference evidence="3 4" key="1">
    <citation type="submission" date="2018-07" db="EMBL/GenBank/DDBJ databases">
        <title>Dyadobacter roseus sp. nov., isolated from rose rhizosphere soil.</title>
        <authorList>
            <person name="Chen L."/>
        </authorList>
    </citation>
    <scope>NUCLEOTIDE SEQUENCE [LARGE SCALE GENOMIC DNA]</scope>
    <source>
        <strain evidence="3 4">RS19</strain>
    </source>
</reference>
<dbReference type="InterPro" id="IPR038729">
    <property type="entry name" value="Rad50/SbcC_AAA"/>
</dbReference>
<proteinExistence type="predicted"/>
<gene>
    <name evidence="3" type="ORF">DSL64_04795</name>
</gene>
<comment type="caution">
    <text evidence="3">The sequence shown here is derived from an EMBL/GenBank/DDBJ whole genome shotgun (WGS) entry which is preliminary data.</text>
</comment>
<organism evidence="3 4">
    <name type="scientific">Dyadobacter luteus</name>
    <dbReference type="NCBI Taxonomy" id="2259619"/>
    <lineage>
        <taxon>Bacteria</taxon>
        <taxon>Pseudomonadati</taxon>
        <taxon>Bacteroidota</taxon>
        <taxon>Cytophagia</taxon>
        <taxon>Cytophagales</taxon>
        <taxon>Spirosomataceae</taxon>
        <taxon>Dyadobacter</taxon>
    </lineage>
</organism>
<protein>
    <recommendedName>
        <fullName evidence="5">ATPase AAA-type core domain-containing protein</fullName>
    </recommendedName>
</protein>
<dbReference type="Pfam" id="PF13476">
    <property type="entry name" value="AAA_23"/>
    <property type="match status" value="1"/>
</dbReference>
<dbReference type="AlphaFoldDB" id="A0A3D8YIY5"/>
<dbReference type="InterPro" id="IPR003959">
    <property type="entry name" value="ATPase_AAA_core"/>
</dbReference>
<dbReference type="Pfam" id="PF13304">
    <property type="entry name" value="AAA_21"/>
    <property type="match status" value="1"/>
</dbReference>
<dbReference type="GO" id="GO:0016887">
    <property type="term" value="F:ATP hydrolysis activity"/>
    <property type="evidence" value="ECO:0007669"/>
    <property type="project" value="InterPro"/>
</dbReference>
<feature type="domain" description="Rad50/SbcC-type AAA" evidence="2">
    <location>
        <begin position="151"/>
        <end position="251"/>
    </location>
</feature>
<dbReference type="Proteomes" id="UP000256373">
    <property type="component" value="Unassembled WGS sequence"/>
</dbReference>
<dbReference type="GO" id="GO:0006302">
    <property type="term" value="P:double-strand break repair"/>
    <property type="evidence" value="ECO:0007669"/>
    <property type="project" value="InterPro"/>
</dbReference>
<dbReference type="RefSeq" id="WP_115829501.1">
    <property type="nucleotide sequence ID" value="NZ_QNUL01000002.1"/>
</dbReference>
<dbReference type="InterPro" id="IPR051396">
    <property type="entry name" value="Bact_Antivir_Def_Nuclease"/>
</dbReference>
<dbReference type="GO" id="GO:0005524">
    <property type="term" value="F:ATP binding"/>
    <property type="evidence" value="ECO:0007669"/>
    <property type="project" value="InterPro"/>
</dbReference>
<dbReference type="PANTHER" id="PTHR43581:SF2">
    <property type="entry name" value="EXCINUCLEASE ATPASE SUBUNIT"/>
    <property type="match status" value="1"/>
</dbReference>
<dbReference type="SUPFAM" id="SSF52540">
    <property type="entry name" value="P-loop containing nucleoside triphosphate hydrolases"/>
    <property type="match status" value="1"/>
</dbReference>
<dbReference type="OrthoDB" id="9805802at2"/>
<evidence type="ECO:0000313" key="4">
    <source>
        <dbReference type="Proteomes" id="UP000256373"/>
    </source>
</evidence>
<evidence type="ECO:0000313" key="3">
    <source>
        <dbReference type="EMBL" id="REA63750.1"/>
    </source>
</evidence>
<feature type="domain" description="ATPase AAA-type core" evidence="1">
    <location>
        <begin position="335"/>
        <end position="413"/>
    </location>
</feature>
<name>A0A3D8YIY5_9BACT</name>
<evidence type="ECO:0008006" key="5">
    <source>
        <dbReference type="Google" id="ProtNLM"/>
    </source>
</evidence>
<evidence type="ECO:0000259" key="2">
    <source>
        <dbReference type="Pfam" id="PF13476"/>
    </source>
</evidence>
<dbReference type="EMBL" id="QNUL01000002">
    <property type="protein sequence ID" value="REA63750.1"/>
    <property type="molecule type" value="Genomic_DNA"/>
</dbReference>
<evidence type="ECO:0000259" key="1">
    <source>
        <dbReference type="Pfam" id="PF13304"/>
    </source>
</evidence>
<dbReference type="PANTHER" id="PTHR43581">
    <property type="entry name" value="ATP/GTP PHOSPHATASE"/>
    <property type="match status" value="1"/>
</dbReference>
<sequence length="514" mass="58666">MNAKSLPLQVTKELKEISQFLKEAIEKSHLNLDLSPRDNFGFKVSYRKSEDLEFSIISHRIFQGKPLYSANIVPLDPTTSVNDSKEEFTEMYKDRIMVEFNQWLALLTDYEDLSHVNLKDLFKLEQDEQFLQNEPDTFSEKSDILHYCLKSLSVSNFQGIKRATIENLPVDTRWVFLVGENGFGKSTILQSIVLGLHGTKDGSYDYAPDSNSRIKVEYKSETQNLINDFKINPSPLAHLAAYGPVRLNMQVDASTTDAAQKNGTLYSLFRTDGVLRNIESELVIWSLKNDNRFKLVRKAFLRLVPNLSDVRFNSTSNRIEYIEKDIQDDEQQFEPLPFGKIASGFRSILGMAGDMIVRLSESQKEVTDPTKLKGIVIIDELDLHWHPKLQKQIPELFGEVFPGIQFIVSTHSPIPLLGAPKNSVILKVNRTKEEGITIQRVEIDLKSLTPNLLLTSGIFDMDDIFSSQSADITAVRTEETFSEMIKNDQVDNYLKDFEQSNQQFPDELFEAKSK</sequence>
<keyword evidence="4" id="KW-1185">Reference proteome</keyword>
<dbReference type="InterPro" id="IPR027417">
    <property type="entry name" value="P-loop_NTPase"/>
</dbReference>
<dbReference type="Gene3D" id="3.40.50.300">
    <property type="entry name" value="P-loop containing nucleotide triphosphate hydrolases"/>
    <property type="match status" value="1"/>
</dbReference>